<evidence type="ECO:0000313" key="2">
    <source>
        <dbReference type="Proteomes" id="UP001066276"/>
    </source>
</evidence>
<sequence>MGREVLAARTHEYSSFSAVFMMVHAPTRFLKLVTVTPLYMLVTSAVTVRAGAGRAGTDFQAPLPHLPPGPAVGTVTKAKQTWLKLEHGKKLIPSQGTSEENYVALLDDLKMNDVGVVKCTDTDWASRRQPS</sequence>
<protein>
    <submittedName>
        <fullName evidence="1">Uncharacterized protein</fullName>
    </submittedName>
</protein>
<dbReference type="Proteomes" id="UP001066276">
    <property type="component" value="Chromosome 12"/>
</dbReference>
<accession>A0AAV7L4C2</accession>
<proteinExistence type="predicted"/>
<dbReference type="EMBL" id="JANPWB010000016">
    <property type="protein sequence ID" value="KAJ1085217.1"/>
    <property type="molecule type" value="Genomic_DNA"/>
</dbReference>
<organism evidence="1 2">
    <name type="scientific">Pleurodeles waltl</name>
    <name type="common">Iberian ribbed newt</name>
    <dbReference type="NCBI Taxonomy" id="8319"/>
    <lineage>
        <taxon>Eukaryota</taxon>
        <taxon>Metazoa</taxon>
        <taxon>Chordata</taxon>
        <taxon>Craniata</taxon>
        <taxon>Vertebrata</taxon>
        <taxon>Euteleostomi</taxon>
        <taxon>Amphibia</taxon>
        <taxon>Batrachia</taxon>
        <taxon>Caudata</taxon>
        <taxon>Salamandroidea</taxon>
        <taxon>Salamandridae</taxon>
        <taxon>Pleurodelinae</taxon>
        <taxon>Pleurodeles</taxon>
    </lineage>
</organism>
<evidence type="ECO:0000313" key="1">
    <source>
        <dbReference type="EMBL" id="KAJ1085217.1"/>
    </source>
</evidence>
<reference evidence="1" key="1">
    <citation type="journal article" date="2022" name="bioRxiv">
        <title>Sequencing and chromosome-scale assembly of the giantPleurodeles waltlgenome.</title>
        <authorList>
            <person name="Brown T."/>
            <person name="Elewa A."/>
            <person name="Iarovenko S."/>
            <person name="Subramanian E."/>
            <person name="Araus A.J."/>
            <person name="Petzold A."/>
            <person name="Susuki M."/>
            <person name="Suzuki K.-i.T."/>
            <person name="Hayashi T."/>
            <person name="Toyoda A."/>
            <person name="Oliveira C."/>
            <person name="Osipova E."/>
            <person name="Leigh N.D."/>
            <person name="Simon A."/>
            <person name="Yun M.H."/>
        </authorList>
    </citation>
    <scope>NUCLEOTIDE SEQUENCE</scope>
    <source>
        <strain evidence="1">20211129_DDA</strain>
        <tissue evidence="1">Liver</tissue>
    </source>
</reference>
<keyword evidence="2" id="KW-1185">Reference proteome</keyword>
<name>A0AAV7L4C2_PLEWA</name>
<comment type="caution">
    <text evidence="1">The sequence shown here is derived from an EMBL/GenBank/DDBJ whole genome shotgun (WGS) entry which is preliminary data.</text>
</comment>
<gene>
    <name evidence="1" type="ORF">NDU88_005350</name>
</gene>
<dbReference type="AlphaFoldDB" id="A0AAV7L4C2"/>